<proteinExistence type="predicted"/>
<feature type="region of interest" description="Disordered" evidence="1">
    <location>
        <begin position="163"/>
        <end position="215"/>
    </location>
</feature>
<reference evidence="2 3" key="1">
    <citation type="submission" date="2016-03" db="EMBL/GenBank/DDBJ databases">
        <title>Microsymbionts genomes from the relict species Vavilovia formosa (Stev.) Fed.</title>
        <authorList>
            <person name="Kopat V."/>
            <person name="Chirak E."/>
            <person name="Kimeklis A."/>
            <person name="Andronov E."/>
        </authorList>
    </citation>
    <scope>NUCLEOTIDE SEQUENCE [LARGE SCALE GENOMIC DNA]</scope>
    <source>
        <strain evidence="2 3">Vaf07</strain>
    </source>
</reference>
<accession>A0A164A6L8</accession>
<comment type="caution">
    <text evidence="2">The sequence shown here is derived from an EMBL/GenBank/DDBJ whole genome shotgun (WGS) entry which is preliminary data.</text>
</comment>
<dbReference type="AlphaFoldDB" id="A0A164A6L8"/>
<evidence type="ECO:0000313" key="2">
    <source>
        <dbReference type="EMBL" id="KZD24327.1"/>
    </source>
</evidence>
<gene>
    <name evidence="2" type="ORF">A4A58_22875</name>
</gene>
<evidence type="ECO:0000256" key="1">
    <source>
        <dbReference type="SAM" id="MobiDB-lite"/>
    </source>
</evidence>
<sequence length="215" mass="23425">METMMIKKRLSKAADRSFRLIAALLMRRAIARLICIDDRSLSKAGLSRAAVAEFLESPLQTDPHRFFSSKHAQRDVQDVDTALESGQVSLPQPDLIQHLADESIAFDSHGARADMLHRGAIMRAIRQMVSFRMRILTAGVLVAVGALSACSGSLPDCDAAQTRRDQPARCQPRPDAIPLAPIMRPSVRVAEASLLPRQPRTRQPEARAGPSGGTG</sequence>
<dbReference type="EMBL" id="LVYV01000004">
    <property type="protein sequence ID" value="KZD24327.1"/>
    <property type="molecule type" value="Genomic_DNA"/>
</dbReference>
<dbReference type="STRING" id="943830.A4A58_22875"/>
<evidence type="ECO:0000313" key="3">
    <source>
        <dbReference type="Proteomes" id="UP000076574"/>
    </source>
</evidence>
<name>A0A164A6L8_9BRAD</name>
<keyword evidence="3" id="KW-1185">Reference proteome</keyword>
<protein>
    <submittedName>
        <fullName evidence="2">Uncharacterized protein</fullName>
    </submittedName>
</protein>
<dbReference type="Proteomes" id="UP000076574">
    <property type="component" value="Unassembled WGS sequence"/>
</dbReference>
<organism evidence="2 3">
    <name type="scientific">Tardiphaga robiniae</name>
    <dbReference type="NCBI Taxonomy" id="943830"/>
    <lineage>
        <taxon>Bacteria</taxon>
        <taxon>Pseudomonadati</taxon>
        <taxon>Pseudomonadota</taxon>
        <taxon>Alphaproteobacteria</taxon>
        <taxon>Hyphomicrobiales</taxon>
        <taxon>Nitrobacteraceae</taxon>
        <taxon>Tardiphaga</taxon>
    </lineage>
</organism>